<evidence type="ECO:0000256" key="4">
    <source>
        <dbReference type="ARBA" id="ARBA00039135"/>
    </source>
</evidence>
<evidence type="ECO:0000256" key="2">
    <source>
        <dbReference type="ARBA" id="ARBA00023235"/>
    </source>
</evidence>
<dbReference type="EC" id="5.1.1.8" evidence="4"/>
<gene>
    <name evidence="5" type="ORF">F0357_20615</name>
</gene>
<evidence type="ECO:0000256" key="3">
    <source>
        <dbReference type="ARBA" id="ARBA00035826"/>
    </source>
</evidence>
<dbReference type="Proteomes" id="UP000332515">
    <property type="component" value="Unassembled WGS sequence"/>
</dbReference>
<dbReference type="AlphaFoldDB" id="A0A6A7YBH9"/>
<proteinExistence type="inferred from homology"/>
<comment type="similarity">
    <text evidence="1">Belongs to the proline racemase family.</text>
</comment>
<keyword evidence="2" id="KW-0413">Isomerase</keyword>
<keyword evidence="6" id="KW-1185">Reference proteome</keyword>
<dbReference type="InterPro" id="IPR008794">
    <property type="entry name" value="Pro_racemase_fam"/>
</dbReference>
<evidence type="ECO:0000256" key="1">
    <source>
        <dbReference type="ARBA" id="ARBA00007529"/>
    </source>
</evidence>
<sequence>MRTQRFIATVDSHTAGHPTRVVTGGLAPLVGESVAARRDDFRARFDDLRTFLLHEPRGHAAMVGVVLTESRIADFGAIFLGSYGYLDMCGHATIGLARTLDFLGLLKPTEGIASFTLEVPAGVVTVRLTYEDGDVAAIGFDNVPARVAAVDGRIAAGDLVVPVDIAYGGNWYGLIAAQDAGIDLTPAGVGHAMQVGSALKGALNADIEAGRYGSDIEPVDSILFHDTREEHGKLVSRHLVVLASNKFDRSPCGTGTSARLAQLVHRGTIAPGQRISSESVLGTRFEASAERLPGGGPFACVQPTVTGLAHITGQHGFLLEAGDPLPHGFLCR</sequence>
<dbReference type="PANTHER" id="PTHR33442:SF1">
    <property type="entry name" value="TRANS-3-HYDROXY-L-PROLINE DEHYDRATASE"/>
    <property type="match status" value="1"/>
</dbReference>
<dbReference type="SUPFAM" id="SSF54506">
    <property type="entry name" value="Diaminopimelate epimerase-like"/>
    <property type="match status" value="1"/>
</dbReference>
<name>A0A6A7YBH9_9HYPH</name>
<comment type="catalytic activity">
    <reaction evidence="3">
        <text>trans-4-hydroxy-L-proline = cis-4-hydroxy-D-proline</text>
        <dbReference type="Rhea" id="RHEA:21152"/>
        <dbReference type="ChEBI" id="CHEBI:57690"/>
        <dbReference type="ChEBI" id="CHEBI:58375"/>
        <dbReference type="EC" id="5.1.1.8"/>
    </reaction>
</comment>
<organism evidence="5 6">
    <name type="scientific">Segnochrobactrum spirostomi</name>
    <dbReference type="NCBI Taxonomy" id="2608987"/>
    <lineage>
        <taxon>Bacteria</taxon>
        <taxon>Pseudomonadati</taxon>
        <taxon>Pseudomonadota</taxon>
        <taxon>Alphaproteobacteria</taxon>
        <taxon>Hyphomicrobiales</taxon>
        <taxon>Segnochrobactraceae</taxon>
        <taxon>Segnochrobactrum</taxon>
    </lineage>
</organism>
<dbReference type="Pfam" id="PF05544">
    <property type="entry name" value="Pro_racemase"/>
    <property type="match status" value="1"/>
</dbReference>
<protein>
    <recommendedName>
        <fullName evidence="4">4-hydroxyproline epimerase</fullName>
        <ecNumber evidence="4">5.1.1.8</ecNumber>
    </recommendedName>
</protein>
<dbReference type="EMBL" id="VWNA01000003">
    <property type="protein sequence ID" value="MQT15012.1"/>
    <property type="molecule type" value="Genomic_DNA"/>
</dbReference>
<dbReference type="GO" id="GO:0047580">
    <property type="term" value="F:4-hydroxyproline epimerase activity"/>
    <property type="evidence" value="ECO:0007669"/>
    <property type="project" value="UniProtKB-EC"/>
</dbReference>
<accession>A0A6A7YBH9</accession>
<comment type="caution">
    <text evidence="5">The sequence shown here is derived from an EMBL/GenBank/DDBJ whole genome shotgun (WGS) entry which is preliminary data.</text>
</comment>
<dbReference type="RefSeq" id="WP_153489076.1">
    <property type="nucleotide sequence ID" value="NZ_VWNA01000003.1"/>
</dbReference>
<evidence type="ECO:0000313" key="5">
    <source>
        <dbReference type="EMBL" id="MQT15012.1"/>
    </source>
</evidence>
<dbReference type="Gene3D" id="3.10.310.10">
    <property type="entry name" value="Diaminopimelate Epimerase, Chain A, domain 1"/>
    <property type="match status" value="2"/>
</dbReference>
<dbReference type="SFLD" id="SFLDS00028">
    <property type="entry name" value="Proline_Racemase"/>
    <property type="match status" value="1"/>
</dbReference>
<reference evidence="5 6" key="1">
    <citation type="submission" date="2019-09" db="EMBL/GenBank/DDBJ databases">
        <title>Segnochrobactrum spirostomi gen. nov., sp. nov., isolated from the ciliate Spirostomum cf. yagiui and description of a novel family, Segnochrobactraceae fam. nov. within the order Rhizobiales of the class Alphaproteobacteria.</title>
        <authorList>
            <person name="Akter S."/>
            <person name="Shazib S.U.A."/>
            <person name="Shin M.K."/>
        </authorList>
    </citation>
    <scope>NUCLEOTIDE SEQUENCE [LARGE SCALE GENOMIC DNA]</scope>
    <source>
        <strain evidence="5 6">Sp-1</strain>
    </source>
</reference>
<dbReference type="PIRSF" id="PIRSF029792">
    <property type="entry name" value="Pro_racemase"/>
    <property type="match status" value="1"/>
</dbReference>
<dbReference type="PANTHER" id="PTHR33442">
    <property type="entry name" value="TRANS-3-HYDROXY-L-PROLINE DEHYDRATASE"/>
    <property type="match status" value="1"/>
</dbReference>
<evidence type="ECO:0000313" key="6">
    <source>
        <dbReference type="Proteomes" id="UP000332515"/>
    </source>
</evidence>